<reference evidence="2" key="2">
    <citation type="submission" date="2015-01" db="EMBL/GenBank/DDBJ databases">
        <title>Evolutionary Origins and Diversification of the Mycorrhizal Mutualists.</title>
        <authorList>
            <consortium name="DOE Joint Genome Institute"/>
            <consortium name="Mycorrhizal Genomics Consortium"/>
            <person name="Kohler A."/>
            <person name="Kuo A."/>
            <person name="Nagy L.G."/>
            <person name="Floudas D."/>
            <person name="Copeland A."/>
            <person name="Barry K.W."/>
            <person name="Cichocki N."/>
            <person name="Veneault-Fourrey C."/>
            <person name="LaButti K."/>
            <person name="Lindquist E.A."/>
            <person name="Lipzen A."/>
            <person name="Lundell T."/>
            <person name="Morin E."/>
            <person name="Murat C."/>
            <person name="Riley R."/>
            <person name="Ohm R."/>
            <person name="Sun H."/>
            <person name="Tunlid A."/>
            <person name="Henrissat B."/>
            <person name="Grigoriev I.V."/>
            <person name="Hibbett D.S."/>
            <person name="Martin F."/>
        </authorList>
    </citation>
    <scope>NUCLEOTIDE SEQUENCE [LARGE SCALE GENOMIC DNA]</scope>
    <source>
        <strain evidence="2">MUT 4182</strain>
    </source>
</reference>
<keyword evidence="2" id="KW-1185">Reference proteome</keyword>
<sequence length="97" mass="10968">MPGRTDTGEKFEIRRSETRVYFHSMAAVAKLQILDPQGIPKGQDPVLEGDSFTSWNVTDGNILQAIQEYASIYRKTNPYAFRSRVSSLFSESYQAVC</sequence>
<organism evidence="1 2">
    <name type="scientific">Tulasnella calospora MUT 4182</name>
    <dbReference type="NCBI Taxonomy" id="1051891"/>
    <lineage>
        <taxon>Eukaryota</taxon>
        <taxon>Fungi</taxon>
        <taxon>Dikarya</taxon>
        <taxon>Basidiomycota</taxon>
        <taxon>Agaricomycotina</taxon>
        <taxon>Agaricomycetes</taxon>
        <taxon>Cantharellales</taxon>
        <taxon>Tulasnellaceae</taxon>
        <taxon>Tulasnella</taxon>
    </lineage>
</organism>
<gene>
    <name evidence="1" type="ORF">M407DRAFT_177388</name>
</gene>
<evidence type="ECO:0000313" key="1">
    <source>
        <dbReference type="EMBL" id="KIO33720.1"/>
    </source>
</evidence>
<dbReference type="HOGENOM" id="CLU_2348230_0_0_1"/>
<reference evidence="1 2" key="1">
    <citation type="submission" date="2014-04" db="EMBL/GenBank/DDBJ databases">
        <authorList>
            <consortium name="DOE Joint Genome Institute"/>
            <person name="Kuo A."/>
            <person name="Girlanda M."/>
            <person name="Perotto S."/>
            <person name="Kohler A."/>
            <person name="Nagy L.G."/>
            <person name="Floudas D."/>
            <person name="Copeland A."/>
            <person name="Barry K.W."/>
            <person name="Cichocki N."/>
            <person name="Veneault-Fourrey C."/>
            <person name="LaButti K."/>
            <person name="Lindquist E.A."/>
            <person name="Lipzen A."/>
            <person name="Lundell T."/>
            <person name="Morin E."/>
            <person name="Murat C."/>
            <person name="Sun H."/>
            <person name="Tunlid A."/>
            <person name="Henrissat B."/>
            <person name="Grigoriev I.V."/>
            <person name="Hibbett D.S."/>
            <person name="Martin F."/>
            <person name="Nordberg H.P."/>
            <person name="Cantor M.N."/>
            <person name="Hua S.X."/>
        </authorList>
    </citation>
    <scope>NUCLEOTIDE SEQUENCE [LARGE SCALE GENOMIC DNA]</scope>
    <source>
        <strain evidence="1 2">MUT 4182</strain>
    </source>
</reference>
<protein>
    <submittedName>
        <fullName evidence="1">Uncharacterized protein</fullName>
    </submittedName>
</protein>
<dbReference type="Proteomes" id="UP000054248">
    <property type="component" value="Unassembled WGS sequence"/>
</dbReference>
<proteinExistence type="predicted"/>
<name>A0A0C3QLP8_9AGAM</name>
<evidence type="ECO:0000313" key="2">
    <source>
        <dbReference type="Proteomes" id="UP000054248"/>
    </source>
</evidence>
<dbReference type="EMBL" id="KN822946">
    <property type="protein sequence ID" value="KIO33720.1"/>
    <property type="molecule type" value="Genomic_DNA"/>
</dbReference>
<accession>A0A0C3QLP8</accession>
<dbReference type="AlphaFoldDB" id="A0A0C3QLP8"/>